<dbReference type="GO" id="GO:0016020">
    <property type="term" value="C:membrane"/>
    <property type="evidence" value="ECO:0007669"/>
    <property type="project" value="TreeGrafter"/>
</dbReference>
<protein>
    <submittedName>
        <fullName evidence="3">Alpha/beta hydrolase</fullName>
    </submittedName>
</protein>
<evidence type="ECO:0000313" key="4">
    <source>
        <dbReference type="Proteomes" id="UP000596083"/>
    </source>
</evidence>
<dbReference type="KEGG" id="mlut:JET14_09795"/>
<dbReference type="GO" id="GO:0016787">
    <property type="term" value="F:hydrolase activity"/>
    <property type="evidence" value="ECO:0007669"/>
    <property type="project" value="UniProtKB-KW"/>
</dbReference>
<feature type="domain" description="AB hydrolase-1" evidence="2">
    <location>
        <begin position="40"/>
        <end position="279"/>
    </location>
</feature>
<dbReference type="EMBL" id="CP066786">
    <property type="protein sequence ID" value="QQM32399.1"/>
    <property type="molecule type" value="Genomic_DNA"/>
</dbReference>
<accession>A0A7T7HNI6</accession>
<evidence type="ECO:0000256" key="1">
    <source>
        <dbReference type="ARBA" id="ARBA00022801"/>
    </source>
</evidence>
<name>A0A7T7HNI6_9HYPH</name>
<dbReference type="SUPFAM" id="SSF53474">
    <property type="entry name" value="alpha/beta-Hydrolases"/>
    <property type="match status" value="1"/>
</dbReference>
<proteinExistence type="predicted"/>
<evidence type="ECO:0000313" key="3">
    <source>
        <dbReference type="EMBL" id="QQM32399.1"/>
    </source>
</evidence>
<dbReference type="RefSeq" id="WP_200337844.1">
    <property type="nucleotide sequence ID" value="NZ_CP066786.1"/>
</dbReference>
<dbReference type="InterPro" id="IPR029058">
    <property type="entry name" value="AB_hydrolase_fold"/>
</dbReference>
<organism evidence="3 4">
    <name type="scientific">Martelella lutilitoris</name>
    <dbReference type="NCBI Taxonomy" id="2583532"/>
    <lineage>
        <taxon>Bacteria</taxon>
        <taxon>Pseudomonadati</taxon>
        <taxon>Pseudomonadota</taxon>
        <taxon>Alphaproteobacteria</taxon>
        <taxon>Hyphomicrobiales</taxon>
        <taxon>Aurantimonadaceae</taxon>
        <taxon>Martelella</taxon>
    </lineage>
</organism>
<dbReference type="Gene3D" id="3.40.50.1820">
    <property type="entry name" value="alpha/beta hydrolase"/>
    <property type="match status" value="1"/>
</dbReference>
<dbReference type="InterPro" id="IPR000073">
    <property type="entry name" value="AB_hydrolase_1"/>
</dbReference>
<dbReference type="PANTHER" id="PTHR43798:SF31">
    <property type="entry name" value="AB HYDROLASE SUPERFAMILY PROTEIN YCLE"/>
    <property type="match status" value="1"/>
</dbReference>
<gene>
    <name evidence="3" type="ORF">JET14_09795</name>
</gene>
<dbReference type="Proteomes" id="UP000596083">
    <property type="component" value="Chromosome"/>
</dbReference>
<dbReference type="PANTHER" id="PTHR43798">
    <property type="entry name" value="MONOACYLGLYCEROL LIPASE"/>
    <property type="match status" value="1"/>
</dbReference>
<evidence type="ECO:0000259" key="2">
    <source>
        <dbReference type="Pfam" id="PF00561"/>
    </source>
</evidence>
<dbReference type="AlphaFoldDB" id="A0A7T7HNI6"/>
<dbReference type="InterPro" id="IPR050266">
    <property type="entry name" value="AB_hydrolase_sf"/>
</dbReference>
<sequence length="292" mass="32526">MSDVLSAAAHARDFSGSVERGGFLLTYRCEGQGEPVLVIGSADYYARCFPAFTRDRFRFYFLDHCGFAARTDGQADDDFSLDRIVDDIEGVRRQLGVKRFAILGHSGHGYMALAYAARFPDRVSHVVMVATAPSQSELMLKAAEHRFDAHADAERKAILAKDLAQLDADIAAEPGARFRHLLVRLGARSWHDPGYDARPLWQGIPINDRVFDHLWGEVFRDIEIRALATKIEVPVLIALGASDYLIAPPDSWDDILPVFRKVDRVVFANSGHTPPLEEPEAFAETLLGFIEN</sequence>
<reference evidence="3 4" key="1">
    <citation type="submission" date="2020-12" db="EMBL/GenBank/DDBJ databases">
        <authorList>
            <person name="Zheng R.K."/>
            <person name="Sun C.M."/>
        </authorList>
    </citation>
    <scope>NUCLEOTIDE SEQUENCE [LARGE SCALE GENOMIC DNA]</scope>
    <source>
        <strain evidence="3 4">ZRK001</strain>
    </source>
</reference>
<dbReference type="Pfam" id="PF00561">
    <property type="entry name" value="Abhydrolase_1"/>
    <property type="match status" value="1"/>
</dbReference>
<keyword evidence="1 3" id="KW-0378">Hydrolase</keyword>